<evidence type="ECO:0000313" key="7">
    <source>
        <dbReference type="EMBL" id="WPL18968.1"/>
    </source>
</evidence>
<evidence type="ECO:0000256" key="3">
    <source>
        <dbReference type="ARBA" id="ARBA00022806"/>
    </source>
</evidence>
<proteinExistence type="predicted"/>
<dbReference type="RefSeq" id="WP_328984707.1">
    <property type="nucleotide sequence ID" value="NZ_CP121472.1"/>
</dbReference>
<dbReference type="Gene3D" id="3.40.50.300">
    <property type="entry name" value="P-loop containing nucleotide triphosphate hydrolases"/>
    <property type="match status" value="2"/>
</dbReference>
<dbReference type="EMBL" id="CP121472">
    <property type="protein sequence ID" value="WPL18968.1"/>
    <property type="molecule type" value="Genomic_DNA"/>
</dbReference>
<keyword evidence="3 7" id="KW-0347">Helicase</keyword>
<organism evidence="7 8">
    <name type="scientific">Thiorhodovibrio winogradskyi</name>
    <dbReference type="NCBI Taxonomy" id="77007"/>
    <lineage>
        <taxon>Bacteria</taxon>
        <taxon>Pseudomonadati</taxon>
        <taxon>Pseudomonadota</taxon>
        <taxon>Gammaproteobacteria</taxon>
        <taxon>Chromatiales</taxon>
        <taxon>Chromatiaceae</taxon>
        <taxon>Thiorhodovibrio</taxon>
    </lineage>
</organism>
<dbReference type="InterPro" id="IPR027417">
    <property type="entry name" value="P-loop_NTPase"/>
</dbReference>
<dbReference type="Pfam" id="PF00580">
    <property type="entry name" value="UvrD-helicase"/>
    <property type="match status" value="1"/>
</dbReference>
<keyword evidence="4" id="KW-0067">ATP-binding</keyword>
<dbReference type="Proteomes" id="UP001432180">
    <property type="component" value="Chromosome"/>
</dbReference>
<feature type="region of interest" description="Disordered" evidence="5">
    <location>
        <begin position="623"/>
        <end position="657"/>
    </location>
</feature>
<evidence type="ECO:0000256" key="1">
    <source>
        <dbReference type="ARBA" id="ARBA00022741"/>
    </source>
</evidence>
<accession>A0ABZ0SD63</accession>
<sequence length="657" mass="74494">MIRVTSPPLVELSKLNPPLSAGERLVIDFFNRHLSPEWEFYIKPHLNGLRPDIVLLRPQAGIAIFEIRDFDLDSNPDALETGDTYLTGNPNTVQTSKRRNPVHELHLIKTELANLYCPRLAGNKSISVISAGAIFPFSSHGAVQQILGPTLDRYGMRAEAAMPYYPISGKEPLAANDVKFVFPEAYRSRSMYMSPETAQDLRSWLVEPDHSDETRDRLELDSNQIRLATTRTSSGFRRIKGPAGSGKSLVLAARVSDLVAQNKSVLVITFNLTLINYLRELVIRCPEYKGNAVSNVTWYNFHYWCKIVCEKTGHQGRYRSLWKRAMDEESPDPCSTEDVLNKLLPELVAECIDRHPGHLVQKYDAILVDEGQDFLPEWWAVLRKVRKPDAEMLLAADVTQDVYQTASTWTEQAMQGAGFTGPWVRLDVCYRLPQNLIDMAGRFATSHLKAEDIDLPTTTDRLKNPELDLYPCHLRWVQTPEADAIQRCHEEFLRLSPQADPQLLAITDIVFLSDSQQDGEAFVNTLKSTNINCSHTFSGNSRDARKKKQLFFMGHATNKATTIHSFKGWEARAIVLLIGARVTARTPALVYTGLTRLKRHREGSWLTVVCAAREYREFGRSWPDFQELGPPRHQPYSRSQHHDDHPTPTTDHPTATR</sequence>
<evidence type="ECO:0000256" key="4">
    <source>
        <dbReference type="ARBA" id="ARBA00022840"/>
    </source>
</evidence>
<reference evidence="7 8" key="1">
    <citation type="journal article" date="2023" name="Microorganisms">
        <title>Thiorhodovibrio frisius and Trv. litoralis spp. nov., Two Novel Members from a Clade of Fastidious Purple Sulfur Bacteria That Exhibit Unique Red-Shifted Light-Harvesting Capabilities.</title>
        <authorList>
            <person name="Methner A."/>
            <person name="Kuzyk S.B."/>
            <person name="Petersen J."/>
            <person name="Bauer S."/>
            <person name="Brinkmann H."/>
            <person name="Sichau K."/>
            <person name="Wanner G."/>
            <person name="Wolf J."/>
            <person name="Neumann-Schaal M."/>
            <person name="Henke P."/>
            <person name="Tank M."/>
            <person name="Sproer C."/>
            <person name="Bunk B."/>
            <person name="Overmann J."/>
        </authorList>
    </citation>
    <scope>NUCLEOTIDE SEQUENCE [LARGE SCALE GENOMIC DNA]</scope>
    <source>
        <strain evidence="7 8">DSM 6702</strain>
    </source>
</reference>
<feature type="compositionally biased region" description="Low complexity" evidence="5">
    <location>
        <begin position="647"/>
        <end position="657"/>
    </location>
</feature>
<protein>
    <submittedName>
        <fullName evidence="7">Helicase</fullName>
    </submittedName>
</protein>
<keyword evidence="1" id="KW-0547">Nucleotide-binding</keyword>
<evidence type="ECO:0000256" key="2">
    <source>
        <dbReference type="ARBA" id="ARBA00022801"/>
    </source>
</evidence>
<dbReference type="PANTHER" id="PTHR11070">
    <property type="entry name" value="UVRD / RECB / PCRA DNA HELICASE FAMILY MEMBER"/>
    <property type="match status" value="1"/>
</dbReference>
<feature type="domain" description="UvrD-like helicase ATP-binding" evidence="6">
    <location>
        <begin position="233"/>
        <end position="323"/>
    </location>
</feature>
<dbReference type="SUPFAM" id="SSF52540">
    <property type="entry name" value="P-loop containing nucleoside triphosphate hydrolases"/>
    <property type="match status" value="1"/>
</dbReference>
<evidence type="ECO:0000259" key="6">
    <source>
        <dbReference type="Pfam" id="PF00580"/>
    </source>
</evidence>
<keyword evidence="2" id="KW-0378">Hydrolase</keyword>
<name>A0ABZ0SD63_9GAMM</name>
<dbReference type="GO" id="GO:0004386">
    <property type="term" value="F:helicase activity"/>
    <property type="evidence" value="ECO:0007669"/>
    <property type="project" value="UniProtKB-KW"/>
</dbReference>
<evidence type="ECO:0000256" key="5">
    <source>
        <dbReference type="SAM" id="MobiDB-lite"/>
    </source>
</evidence>
<evidence type="ECO:0000313" key="8">
    <source>
        <dbReference type="Proteomes" id="UP001432180"/>
    </source>
</evidence>
<dbReference type="InterPro" id="IPR014016">
    <property type="entry name" value="UvrD-like_ATP-bd"/>
</dbReference>
<dbReference type="InterPro" id="IPR000212">
    <property type="entry name" value="DNA_helicase_UvrD/REP"/>
</dbReference>
<keyword evidence="8" id="KW-1185">Reference proteome</keyword>
<gene>
    <name evidence="7" type="ORF">Thiowin_04070</name>
</gene>